<dbReference type="CDD" id="cd00130">
    <property type="entry name" value="PAS"/>
    <property type="match status" value="2"/>
</dbReference>
<evidence type="ECO:0000313" key="3">
    <source>
        <dbReference type="EMBL" id="MBB4247404.1"/>
    </source>
</evidence>
<feature type="domain" description="PAS" evidence="1">
    <location>
        <begin position="10"/>
        <end position="55"/>
    </location>
</feature>
<dbReference type="NCBIfam" id="TIGR00229">
    <property type="entry name" value="sensory_box"/>
    <property type="match status" value="2"/>
</dbReference>
<feature type="domain" description="PAC" evidence="2">
    <location>
        <begin position="90"/>
        <end position="143"/>
    </location>
</feature>
<gene>
    <name evidence="3" type="ORF">GGD90_001775</name>
</gene>
<dbReference type="Pfam" id="PF08448">
    <property type="entry name" value="PAS_4"/>
    <property type="match status" value="1"/>
</dbReference>
<dbReference type="PANTHER" id="PTHR44757">
    <property type="entry name" value="DIGUANYLATE CYCLASE DGCP"/>
    <property type="match status" value="1"/>
</dbReference>
<dbReference type="Proteomes" id="UP000587070">
    <property type="component" value="Unassembled WGS sequence"/>
</dbReference>
<evidence type="ECO:0000259" key="1">
    <source>
        <dbReference type="PROSITE" id="PS50112"/>
    </source>
</evidence>
<comment type="caution">
    <text evidence="3">The sequence shown here is derived from an EMBL/GenBank/DDBJ whole genome shotgun (WGS) entry which is preliminary data.</text>
</comment>
<name>A0A840FZS7_RHOTE</name>
<dbReference type="SUPFAM" id="SSF55785">
    <property type="entry name" value="PYP-like sensor domain (PAS domain)"/>
    <property type="match status" value="2"/>
</dbReference>
<dbReference type="PANTHER" id="PTHR44757:SF2">
    <property type="entry name" value="BIOFILM ARCHITECTURE MAINTENANCE PROTEIN MBAA"/>
    <property type="match status" value="1"/>
</dbReference>
<evidence type="ECO:0000313" key="4">
    <source>
        <dbReference type="Proteomes" id="UP000587070"/>
    </source>
</evidence>
<dbReference type="Gene3D" id="3.30.450.20">
    <property type="entry name" value="PAS domain"/>
    <property type="match status" value="2"/>
</dbReference>
<dbReference type="PROSITE" id="PS50113">
    <property type="entry name" value="PAC"/>
    <property type="match status" value="1"/>
</dbReference>
<proteinExistence type="predicted"/>
<dbReference type="OrthoDB" id="8573350at2"/>
<dbReference type="Pfam" id="PF13188">
    <property type="entry name" value="PAS_8"/>
    <property type="match status" value="1"/>
</dbReference>
<protein>
    <submittedName>
        <fullName evidence="3">PAS domain-containing protein</fullName>
    </submittedName>
</protein>
<accession>A0A840FZS7</accession>
<dbReference type="InterPro" id="IPR052155">
    <property type="entry name" value="Biofilm_reg_signaling"/>
</dbReference>
<dbReference type="InterPro" id="IPR000700">
    <property type="entry name" value="PAS-assoc_C"/>
</dbReference>
<evidence type="ECO:0000259" key="2">
    <source>
        <dbReference type="PROSITE" id="PS50113"/>
    </source>
</evidence>
<dbReference type="AlphaFoldDB" id="A0A840FZS7"/>
<feature type="domain" description="PAS" evidence="1">
    <location>
        <begin position="144"/>
        <end position="186"/>
    </location>
</feature>
<sequence length="220" mass="23527">MFVNVDPAIAAARYRAIGDSLAEGVVVFDAGGDVLACNARAEAMLGMTEEQMLGRHVDGSCWRLLGEDGAPLPPAKRPDRVSLQTGQVLTGVVIGLQRGDGGIAWLSVSTAPWALDDSPTMAGVVATLLDITEQKLATESLLESEQRFRQAFDNAPVGMAIYSPDGRLLSVNPWLCRMMGYSEAELRTLSPEQCTPPADLARELSLHGQLLRGELSSVSF</sequence>
<dbReference type="RefSeq" id="WP_153116166.1">
    <property type="nucleotide sequence ID" value="NZ_JACIGE010000005.1"/>
</dbReference>
<dbReference type="InterPro" id="IPR000014">
    <property type="entry name" value="PAS"/>
</dbReference>
<keyword evidence="4" id="KW-1185">Reference proteome</keyword>
<dbReference type="SMART" id="SM00091">
    <property type="entry name" value="PAS"/>
    <property type="match status" value="2"/>
</dbReference>
<reference evidence="3 4" key="1">
    <citation type="submission" date="2020-08" db="EMBL/GenBank/DDBJ databases">
        <title>Genome sequencing of Purple Non-Sulfur Bacteria from various extreme environments.</title>
        <authorList>
            <person name="Mayer M."/>
        </authorList>
    </citation>
    <scope>NUCLEOTIDE SEQUENCE [LARGE SCALE GENOMIC DNA]</scope>
    <source>
        <strain evidence="3 4">2761</strain>
    </source>
</reference>
<organism evidence="3 4">
    <name type="scientific">Rhodocyclus tenuis</name>
    <name type="common">Rhodospirillum tenue</name>
    <dbReference type="NCBI Taxonomy" id="1066"/>
    <lineage>
        <taxon>Bacteria</taxon>
        <taxon>Pseudomonadati</taxon>
        <taxon>Pseudomonadota</taxon>
        <taxon>Betaproteobacteria</taxon>
        <taxon>Rhodocyclales</taxon>
        <taxon>Rhodocyclaceae</taxon>
        <taxon>Rhodocyclus</taxon>
    </lineage>
</organism>
<dbReference type="EMBL" id="JACIGE010000005">
    <property type="protein sequence ID" value="MBB4247404.1"/>
    <property type="molecule type" value="Genomic_DNA"/>
</dbReference>
<dbReference type="PROSITE" id="PS50112">
    <property type="entry name" value="PAS"/>
    <property type="match status" value="2"/>
</dbReference>
<dbReference type="InterPro" id="IPR035965">
    <property type="entry name" value="PAS-like_dom_sf"/>
</dbReference>
<dbReference type="InterPro" id="IPR013656">
    <property type="entry name" value="PAS_4"/>
</dbReference>